<protein>
    <submittedName>
        <fullName evidence="1">Uncharacterized protein</fullName>
    </submittedName>
</protein>
<name>A0A8H5LW10_9AGAR</name>
<organism evidence="1 2">
    <name type="scientific">Tetrapyrgos nigripes</name>
    <dbReference type="NCBI Taxonomy" id="182062"/>
    <lineage>
        <taxon>Eukaryota</taxon>
        <taxon>Fungi</taxon>
        <taxon>Dikarya</taxon>
        <taxon>Basidiomycota</taxon>
        <taxon>Agaricomycotina</taxon>
        <taxon>Agaricomycetes</taxon>
        <taxon>Agaricomycetidae</taxon>
        <taxon>Agaricales</taxon>
        <taxon>Marasmiineae</taxon>
        <taxon>Marasmiaceae</taxon>
        <taxon>Tetrapyrgos</taxon>
    </lineage>
</organism>
<evidence type="ECO:0000313" key="1">
    <source>
        <dbReference type="EMBL" id="KAF5371647.1"/>
    </source>
</evidence>
<accession>A0A8H5LW10</accession>
<dbReference type="SUPFAM" id="SSF54909">
    <property type="entry name" value="Dimeric alpha+beta barrel"/>
    <property type="match status" value="1"/>
</dbReference>
<dbReference type="EMBL" id="JAACJM010000007">
    <property type="protein sequence ID" value="KAF5371647.1"/>
    <property type="molecule type" value="Genomic_DNA"/>
</dbReference>
<reference evidence="1 2" key="1">
    <citation type="journal article" date="2020" name="ISME J.">
        <title>Uncovering the hidden diversity of litter-decomposition mechanisms in mushroom-forming fungi.</title>
        <authorList>
            <person name="Floudas D."/>
            <person name="Bentzer J."/>
            <person name="Ahren D."/>
            <person name="Johansson T."/>
            <person name="Persson P."/>
            <person name="Tunlid A."/>
        </authorList>
    </citation>
    <scope>NUCLEOTIDE SEQUENCE [LARGE SCALE GENOMIC DNA]</scope>
    <source>
        <strain evidence="1 2">CBS 291.85</strain>
    </source>
</reference>
<dbReference type="AlphaFoldDB" id="A0A8H5LW10"/>
<gene>
    <name evidence="1" type="ORF">D9758_003589</name>
</gene>
<sequence length="277" mass="30995">MTTSPASSPPPTMSPNGLLYVYAECGPNVTEEKFHDWYDNEHAPARLTVPGFLSATRYKSNDFKVPTWLATYDLTSTKILSTPEYAKLRETASQNERDIIGSLLGLGRGIYELIDSMHASGYEVKQGSPVASGKFVYAVHMQVVGTTSDEPREIAEQAFLQWYSKTRVPLLSKVPGWMRSRIFRLVDFTEMGGGARTHKGQNALVNSQLDKPPMKFLALHEWDREGADVTASHEFKATMVNDDEVPWQVALGLKEGEGAPLAEMEDRRFSLYKAFEH</sequence>
<evidence type="ECO:0000313" key="2">
    <source>
        <dbReference type="Proteomes" id="UP000559256"/>
    </source>
</evidence>
<comment type="caution">
    <text evidence="1">The sequence shown here is derived from an EMBL/GenBank/DDBJ whole genome shotgun (WGS) entry which is preliminary data.</text>
</comment>
<dbReference type="OrthoDB" id="2851338at2759"/>
<proteinExistence type="predicted"/>
<dbReference type="InterPro" id="IPR011008">
    <property type="entry name" value="Dimeric_a/b-barrel"/>
</dbReference>
<dbReference type="Proteomes" id="UP000559256">
    <property type="component" value="Unassembled WGS sequence"/>
</dbReference>
<keyword evidence="2" id="KW-1185">Reference proteome</keyword>